<proteinExistence type="predicted"/>
<dbReference type="AlphaFoldDB" id="A0A9N9NEF9"/>
<dbReference type="Proteomes" id="UP000789342">
    <property type="component" value="Unassembled WGS sequence"/>
</dbReference>
<gene>
    <name evidence="1" type="ORF">AMORRO_LOCUS13738</name>
</gene>
<organism evidence="1 2">
    <name type="scientific">Acaulospora morrowiae</name>
    <dbReference type="NCBI Taxonomy" id="94023"/>
    <lineage>
        <taxon>Eukaryota</taxon>
        <taxon>Fungi</taxon>
        <taxon>Fungi incertae sedis</taxon>
        <taxon>Mucoromycota</taxon>
        <taxon>Glomeromycotina</taxon>
        <taxon>Glomeromycetes</taxon>
        <taxon>Diversisporales</taxon>
        <taxon>Acaulosporaceae</taxon>
        <taxon>Acaulospora</taxon>
    </lineage>
</organism>
<name>A0A9N9NEF9_9GLOM</name>
<dbReference type="EMBL" id="CAJVPV010024742">
    <property type="protein sequence ID" value="CAG8727179.1"/>
    <property type="molecule type" value="Genomic_DNA"/>
</dbReference>
<sequence length="74" mass="8829">AQQELKWLALYVLKKSKDNKKYLAEKPKKISYENRINDLSLKAIIKSLSEDERILLNELIRERVEKSKPLQYII</sequence>
<feature type="non-terminal residue" evidence="1">
    <location>
        <position position="1"/>
    </location>
</feature>
<accession>A0A9N9NEF9</accession>
<evidence type="ECO:0000313" key="2">
    <source>
        <dbReference type="Proteomes" id="UP000789342"/>
    </source>
</evidence>
<evidence type="ECO:0000313" key="1">
    <source>
        <dbReference type="EMBL" id="CAG8727179.1"/>
    </source>
</evidence>
<keyword evidence="2" id="KW-1185">Reference proteome</keyword>
<protein>
    <submittedName>
        <fullName evidence="1">14397_t:CDS:1</fullName>
    </submittedName>
</protein>
<reference evidence="1" key="1">
    <citation type="submission" date="2021-06" db="EMBL/GenBank/DDBJ databases">
        <authorList>
            <person name="Kallberg Y."/>
            <person name="Tangrot J."/>
            <person name="Rosling A."/>
        </authorList>
    </citation>
    <scope>NUCLEOTIDE SEQUENCE</scope>
    <source>
        <strain evidence="1">CL551</strain>
    </source>
</reference>
<feature type="non-terminal residue" evidence="1">
    <location>
        <position position="74"/>
    </location>
</feature>
<comment type="caution">
    <text evidence="1">The sequence shown here is derived from an EMBL/GenBank/DDBJ whole genome shotgun (WGS) entry which is preliminary data.</text>
</comment>